<feature type="region of interest" description="Disordered" evidence="1">
    <location>
        <begin position="72"/>
        <end position="110"/>
    </location>
</feature>
<gene>
    <name evidence="2" type="ORF">NDU88_007038</name>
</gene>
<accession>A0AAV7LS63</accession>
<sequence>MGYHKGASVWVTTKELVQRLPQRRLCRGYRKGACAEVTAKALVQRRQCRGYRKGASAEVTAKALVQRCAHCRSASRSRASPRAPLKPTPDPPGRAGTTTSLPADPGTRHKTVIKRLTSASG</sequence>
<dbReference type="Proteomes" id="UP001066276">
    <property type="component" value="Chromosome 11"/>
</dbReference>
<protein>
    <submittedName>
        <fullName evidence="2">Uncharacterized protein</fullName>
    </submittedName>
</protein>
<organism evidence="2 3">
    <name type="scientific">Pleurodeles waltl</name>
    <name type="common">Iberian ribbed newt</name>
    <dbReference type="NCBI Taxonomy" id="8319"/>
    <lineage>
        <taxon>Eukaryota</taxon>
        <taxon>Metazoa</taxon>
        <taxon>Chordata</taxon>
        <taxon>Craniata</taxon>
        <taxon>Vertebrata</taxon>
        <taxon>Euteleostomi</taxon>
        <taxon>Amphibia</taxon>
        <taxon>Batrachia</taxon>
        <taxon>Caudata</taxon>
        <taxon>Salamandroidea</taxon>
        <taxon>Salamandridae</taxon>
        <taxon>Pleurodelinae</taxon>
        <taxon>Pleurodeles</taxon>
    </lineage>
</organism>
<keyword evidence="3" id="KW-1185">Reference proteome</keyword>
<dbReference type="EMBL" id="JANPWB010000015">
    <property type="protein sequence ID" value="KAJ1093952.1"/>
    <property type="molecule type" value="Genomic_DNA"/>
</dbReference>
<proteinExistence type="predicted"/>
<dbReference type="AlphaFoldDB" id="A0AAV7LS63"/>
<name>A0AAV7LS63_PLEWA</name>
<evidence type="ECO:0000313" key="3">
    <source>
        <dbReference type="Proteomes" id="UP001066276"/>
    </source>
</evidence>
<comment type="caution">
    <text evidence="2">The sequence shown here is derived from an EMBL/GenBank/DDBJ whole genome shotgun (WGS) entry which is preliminary data.</text>
</comment>
<evidence type="ECO:0000313" key="2">
    <source>
        <dbReference type="EMBL" id="KAJ1093952.1"/>
    </source>
</evidence>
<evidence type="ECO:0000256" key="1">
    <source>
        <dbReference type="SAM" id="MobiDB-lite"/>
    </source>
</evidence>
<reference evidence="2" key="1">
    <citation type="journal article" date="2022" name="bioRxiv">
        <title>Sequencing and chromosome-scale assembly of the giantPleurodeles waltlgenome.</title>
        <authorList>
            <person name="Brown T."/>
            <person name="Elewa A."/>
            <person name="Iarovenko S."/>
            <person name="Subramanian E."/>
            <person name="Araus A.J."/>
            <person name="Petzold A."/>
            <person name="Susuki M."/>
            <person name="Suzuki K.-i.T."/>
            <person name="Hayashi T."/>
            <person name="Toyoda A."/>
            <person name="Oliveira C."/>
            <person name="Osipova E."/>
            <person name="Leigh N.D."/>
            <person name="Simon A."/>
            <person name="Yun M.H."/>
        </authorList>
    </citation>
    <scope>NUCLEOTIDE SEQUENCE</scope>
    <source>
        <strain evidence="2">20211129_DDA</strain>
        <tissue evidence="2">Liver</tissue>
    </source>
</reference>